<feature type="domain" description="Phage tail collar" evidence="1">
    <location>
        <begin position="6"/>
        <end position="60"/>
    </location>
</feature>
<evidence type="ECO:0000259" key="1">
    <source>
        <dbReference type="Pfam" id="PF07484"/>
    </source>
</evidence>
<proteinExistence type="predicted"/>
<gene>
    <name evidence="2" type="ORF">TPR58_14035</name>
</gene>
<name>A0ABV0BBN7_9SPHN</name>
<protein>
    <submittedName>
        <fullName evidence="2">Tail fiber protein</fullName>
    </submittedName>
</protein>
<evidence type="ECO:0000313" key="2">
    <source>
        <dbReference type="EMBL" id="MEN3748291.1"/>
    </source>
</evidence>
<evidence type="ECO:0000313" key="3">
    <source>
        <dbReference type="Proteomes" id="UP001427805"/>
    </source>
</evidence>
<comment type="caution">
    <text evidence="2">The sequence shown here is derived from an EMBL/GenBank/DDBJ whole genome shotgun (WGS) entry which is preliminary data.</text>
</comment>
<dbReference type="EMBL" id="JBDIZK010000008">
    <property type="protein sequence ID" value="MEN3748291.1"/>
    <property type="molecule type" value="Genomic_DNA"/>
</dbReference>
<dbReference type="Proteomes" id="UP001427805">
    <property type="component" value="Unassembled WGS sequence"/>
</dbReference>
<sequence length="186" mass="19305">MDPFIGEIRAFAFAFVPFGWTPCDGRLVQISQNGALYAVLGTRYGGDGIETFALPNLQGAALVGQGSGPGLTPYQTGDTAGETTVVLTLEELPAHTHTATAKIDTTGTANMHSVPQFGDQLSRFAGADAPGSAFNTPPLTNAATFAPGMVQPTGAPPGMTSAHANQQPYLSMIYCIATRGIYPARN</sequence>
<dbReference type="RefSeq" id="WP_346247312.1">
    <property type="nucleotide sequence ID" value="NZ_JBDIZK010000008.1"/>
</dbReference>
<reference evidence="2 3" key="1">
    <citation type="submission" date="2024-05" db="EMBL/GenBank/DDBJ databases">
        <title>Sphingomonas sp. HF-S3 16S ribosomal RNA gene Genome sequencing and assembly.</title>
        <authorList>
            <person name="Lee H."/>
        </authorList>
    </citation>
    <scope>NUCLEOTIDE SEQUENCE [LARGE SCALE GENOMIC DNA]</scope>
    <source>
        <strain evidence="2 3">HF-S3</strain>
    </source>
</reference>
<accession>A0ABV0BBN7</accession>
<keyword evidence="3" id="KW-1185">Reference proteome</keyword>
<dbReference type="Pfam" id="PF07484">
    <property type="entry name" value="Collar"/>
    <property type="match status" value="1"/>
</dbReference>
<dbReference type="InterPro" id="IPR011083">
    <property type="entry name" value="Phage_tail_collar_dom"/>
</dbReference>
<organism evidence="2 3">
    <name type="scientific">Sphingomonas rustica</name>
    <dbReference type="NCBI Taxonomy" id="3103142"/>
    <lineage>
        <taxon>Bacteria</taxon>
        <taxon>Pseudomonadati</taxon>
        <taxon>Pseudomonadota</taxon>
        <taxon>Alphaproteobacteria</taxon>
        <taxon>Sphingomonadales</taxon>
        <taxon>Sphingomonadaceae</taxon>
        <taxon>Sphingomonas</taxon>
    </lineage>
</organism>
<dbReference type="Gene3D" id="3.90.1340.10">
    <property type="entry name" value="Phage tail collar domain"/>
    <property type="match status" value="1"/>
</dbReference>
<dbReference type="SUPFAM" id="SSF88874">
    <property type="entry name" value="Receptor-binding domain of short tail fibre protein gp12"/>
    <property type="match status" value="1"/>
</dbReference>
<dbReference type="InterPro" id="IPR037053">
    <property type="entry name" value="Phage_tail_collar_dom_sf"/>
</dbReference>